<dbReference type="InterPro" id="IPR027417">
    <property type="entry name" value="P-loop_NTPase"/>
</dbReference>
<evidence type="ECO:0000313" key="7">
    <source>
        <dbReference type="Proteomes" id="UP000655570"/>
    </source>
</evidence>
<evidence type="ECO:0000256" key="2">
    <source>
        <dbReference type="ARBA" id="ARBA00022448"/>
    </source>
</evidence>
<comment type="similarity">
    <text evidence="1">Belongs to the ABC transporter superfamily.</text>
</comment>
<accession>A0ABR8TWP3</accession>
<dbReference type="PROSITE" id="PS50893">
    <property type="entry name" value="ABC_TRANSPORTER_2"/>
    <property type="match status" value="1"/>
</dbReference>
<keyword evidence="2" id="KW-0813">Transport</keyword>
<evidence type="ECO:0000256" key="4">
    <source>
        <dbReference type="ARBA" id="ARBA00022840"/>
    </source>
</evidence>
<evidence type="ECO:0000256" key="3">
    <source>
        <dbReference type="ARBA" id="ARBA00022741"/>
    </source>
</evidence>
<comment type="caution">
    <text evidence="6">The sequence shown here is derived from an EMBL/GenBank/DDBJ whole genome shotgun (WGS) entry which is preliminary data.</text>
</comment>
<dbReference type="Pfam" id="PF00005">
    <property type="entry name" value="ABC_tran"/>
    <property type="match status" value="1"/>
</dbReference>
<reference evidence="6 7" key="1">
    <citation type="submission" date="2020-08" db="EMBL/GenBank/DDBJ databases">
        <title>A Genomic Blueprint of the Chicken Gut Microbiome.</title>
        <authorList>
            <person name="Gilroy R."/>
            <person name="Ravi A."/>
            <person name="Getino M."/>
            <person name="Pursley I."/>
            <person name="Horton D.L."/>
            <person name="Alikhan N.-F."/>
            <person name="Baker D."/>
            <person name="Gharbi K."/>
            <person name="Hall N."/>
            <person name="Watson M."/>
            <person name="Adriaenssens E.M."/>
            <person name="Foster-Nyarko E."/>
            <person name="Jarju S."/>
            <person name="Secka A."/>
            <person name="Antonio M."/>
            <person name="Oren A."/>
            <person name="Chaudhuri R."/>
            <person name="La Ragione R.M."/>
            <person name="Hildebrand F."/>
            <person name="Pallen M.J."/>
        </authorList>
    </citation>
    <scope>NUCLEOTIDE SEQUENCE [LARGE SCALE GENOMIC DNA]</scope>
    <source>
        <strain evidence="6 7">Sa2CUA9</strain>
    </source>
</reference>
<dbReference type="Proteomes" id="UP000655570">
    <property type="component" value="Unassembled WGS sequence"/>
</dbReference>
<dbReference type="PANTHER" id="PTHR43335:SF4">
    <property type="entry name" value="ABC TRANSPORTER, ATP-BINDING PROTEIN"/>
    <property type="match status" value="1"/>
</dbReference>
<name>A0ABR8TWP3_9CELL</name>
<sequence>MIQVEALTKRYGPTTAVDELTFAARPGTVTGFLGPNGAGKSTTMRMIVGLERPTSGTATVGGRRYADLPAPLHAVGVMLDVRSVHPGRTAFRHLLAQARTHGISRSRVDEVIAITGLESVAGRRAGTYSLGMGQRLGIAGALLGDPETLILDEPVNGLDPDGVLWVRGLVRSLAAEGRTVFLSSHLMHELSLCADRVVIIGKGRLLADASVSELVQRSEHASTVRIRTTDPDLLTKVLVGLGAEVVPHDNGVLNVQGASVDDVGAAAARCGATVLELAADGGSLEDAYLHLTADAVQYRGGSTDGTTTDAPAGGAR</sequence>
<gene>
    <name evidence="6" type="ORF">H9641_05405</name>
</gene>
<dbReference type="Gene3D" id="3.40.50.300">
    <property type="entry name" value="P-loop containing nucleotide triphosphate hydrolases"/>
    <property type="match status" value="1"/>
</dbReference>
<proteinExistence type="inferred from homology"/>
<dbReference type="GO" id="GO:0005524">
    <property type="term" value="F:ATP binding"/>
    <property type="evidence" value="ECO:0007669"/>
    <property type="project" value="UniProtKB-KW"/>
</dbReference>
<protein>
    <submittedName>
        <fullName evidence="6">ATP-binding cassette domain-containing protein</fullName>
    </submittedName>
</protein>
<evidence type="ECO:0000313" key="6">
    <source>
        <dbReference type="EMBL" id="MBD7980157.1"/>
    </source>
</evidence>
<dbReference type="InterPro" id="IPR003593">
    <property type="entry name" value="AAA+_ATPase"/>
</dbReference>
<keyword evidence="3" id="KW-0547">Nucleotide-binding</keyword>
<evidence type="ECO:0000259" key="5">
    <source>
        <dbReference type="PROSITE" id="PS50893"/>
    </source>
</evidence>
<dbReference type="EMBL" id="JACSQF010000004">
    <property type="protein sequence ID" value="MBD7980157.1"/>
    <property type="molecule type" value="Genomic_DNA"/>
</dbReference>
<dbReference type="RefSeq" id="WP_191801723.1">
    <property type="nucleotide sequence ID" value="NZ_JACSQF010000004.1"/>
</dbReference>
<feature type="domain" description="ABC transporter" evidence="5">
    <location>
        <begin position="2"/>
        <end position="227"/>
    </location>
</feature>
<evidence type="ECO:0000256" key="1">
    <source>
        <dbReference type="ARBA" id="ARBA00005417"/>
    </source>
</evidence>
<keyword evidence="4 6" id="KW-0067">ATP-binding</keyword>
<dbReference type="InterPro" id="IPR003439">
    <property type="entry name" value="ABC_transporter-like_ATP-bd"/>
</dbReference>
<dbReference type="PANTHER" id="PTHR43335">
    <property type="entry name" value="ABC TRANSPORTER, ATP-BINDING PROTEIN"/>
    <property type="match status" value="1"/>
</dbReference>
<dbReference type="SUPFAM" id="SSF52540">
    <property type="entry name" value="P-loop containing nucleoside triphosphate hydrolases"/>
    <property type="match status" value="1"/>
</dbReference>
<organism evidence="6 7">
    <name type="scientific">Oerskovia merdavium</name>
    <dbReference type="NCBI Taxonomy" id="2762227"/>
    <lineage>
        <taxon>Bacteria</taxon>
        <taxon>Bacillati</taxon>
        <taxon>Actinomycetota</taxon>
        <taxon>Actinomycetes</taxon>
        <taxon>Micrococcales</taxon>
        <taxon>Cellulomonadaceae</taxon>
        <taxon>Oerskovia</taxon>
    </lineage>
</organism>
<keyword evidence="7" id="KW-1185">Reference proteome</keyword>
<dbReference type="SMART" id="SM00382">
    <property type="entry name" value="AAA"/>
    <property type="match status" value="1"/>
</dbReference>